<organism evidence="1 2">
    <name type="scientific">Pluteus cervinus</name>
    <dbReference type="NCBI Taxonomy" id="181527"/>
    <lineage>
        <taxon>Eukaryota</taxon>
        <taxon>Fungi</taxon>
        <taxon>Dikarya</taxon>
        <taxon>Basidiomycota</taxon>
        <taxon>Agaricomycotina</taxon>
        <taxon>Agaricomycetes</taxon>
        <taxon>Agaricomycetidae</taxon>
        <taxon>Agaricales</taxon>
        <taxon>Pluteineae</taxon>
        <taxon>Pluteaceae</taxon>
        <taxon>Pluteus</taxon>
    </lineage>
</organism>
<sequence length="101" mass="11088">MCLSPVGHKTPQSPLVETRGKTPFPNAQANSFPKNSGDSKESYSITFLPMAAVLYLYLVPCLRSREQLSASCVQTLCVCLENTRFPRELSTPIPWGGEALI</sequence>
<reference evidence="1 2" key="1">
    <citation type="journal article" date="2019" name="Nat. Ecol. Evol.">
        <title>Megaphylogeny resolves global patterns of mushroom evolution.</title>
        <authorList>
            <person name="Varga T."/>
            <person name="Krizsan K."/>
            <person name="Foldi C."/>
            <person name="Dima B."/>
            <person name="Sanchez-Garcia M."/>
            <person name="Sanchez-Ramirez S."/>
            <person name="Szollosi G.J."/>
            <person name="Szarkandi J.G."/>
            <person name="Papp V."/>
            <person name="Albert L."/>
            <person name="Andreopoulos W."/>
            <person name="Angelini C."/>
            <person name="Antonin V."/>
            <person name="Barry K.W."/>
            <person name="Bougher N.L."/>
            <person name="Buchanan P."/>
            <person name="Buyck B."/>
            <person name="Bense V."/>
            <person name="Catcheside P."/>
            <person name="Chovatia M."/>
            <person name="Cooper J."/>
            <person name="Damon W."/>
            <person name="Desjardin D."/>
            <person name="Finy P."/>
            <person name="Geml J."/>
            <person name="Haridas S."/>
            <person name="Hughes K."/>
            <person name="Justo A."/>
            <person name="Karasinski D."/>
            <person name="Kautmanova I."/>
            <person name="Kiss B."/>
            <person name="Kocsube S."/>
            <person name="Kotiranta H."/>
            <person name="LaButti K.M."/>
            <person name="Lechner B.E."/>
            <person name="Liimatainen K."/>
            <person name="Lipzen A."/>
            <person name="Lukacs Z."/>
            <person name="Mihaltcheva S."/>
            <person name="Morgado L.N."/>
            <person name="Niskanen T."/>
            <person name="Noordeloos M.E."/>
            <person name="Ohm R.A."/>
            <person name="Ortiz-Santana B."/>
            <person name="Ovrebo C."/>
            <person name="Racz N."/>
            <person name="Riley R."/>
            <person name="Savchenko A."/>
            <person name="Shiryaev A."/>
            <person name="Soop K."/>
            <person name="Spirin V."/>
            <person name="Szebenyi C."/>
            <person name="Tomsovsky M."/>
            <person name="Tulloss R.E."/>
            <person name="Uehling J."/>
            <person name="Grigoriev I.V."/>
            <person name="Vagvolgyi C."/>
            <person name="Papp T."/>
            <person name="Martin F.M."/>
            <person name="Miettinen O."/>
            <person name="Hibbett D.S."/>
            <person name="Nagy L.G."/>
        </authorList>
    </citation>
    <scope>NUCLEOTIDE SEQUENCE [LARGE SCALE GENOMIC DNA]</scope>
    <source>
        <strain evidence="1 2">NL-1719</strain>
    </source>
</reference>
<dbReference type="Proteomes" id="UP000308600">
    <property type="component" value="Unassembled WGS sequence"/>
</dbReference>
<keyword evidence="2" id="KW-1185">Reference proteome</keyword>
<gene>
    <name evidence="1" type="ORF">BDN72DRAFT_604169</name>
</gene>
<proteinExistence type="predicted"/>
<evidence type="ECO:0000313" key="1">
    <source>
        <dbReference type="EMBL" id="TFK75006.1"/>
    </source>
</evidence>
<protein>
    <submittedName>
        <fullName evidence="1">Uncharacterized protein</fullName>
    </submittedName>
</protein>
<accession>A0ACD3BB02</accession>
<name>A0ACD3BB02_9AGAR</name>
<dbReference type="EMBL" id="ML208265">
    <property type="protein sequence ID" value="TFK75006.1"/>
    <property type="molecule type" value="Genomic_DNA"/>
</dbReference>
<evidence type="ECO:0000313" key="2">
    <source>
        <dbReference type="Proteomes" id="UP000308600"/>
    </source>
</evidence>